<evidence type="ECO:0000259" key="5">
    <source>
        <dbReference type="PROSITE" id="PS50949"/>
    </source>
</evidence>
<feature type="domain" description="HTH gntR-type" evidence="5">
    <location>
        <begin position="26"/>
        <end position="93"/>
    </location>
</feature>
<evidence type="ECO:0000256" key="1">
    <source>
        <dbReference type="ARBA" id="ARBA00023015"/>
    </source>
</evidence>
<dbReference type="PROSITE" id="PS50949">
    <property type="entry name" value="HTH_GNTR"/>
    <property type="match status" value="1"/>
</dbReference>
<dbReference type="SUPFAM" id="SSF46785">
    <property type="entry name" value="Winged helix' DNA-binding domain"/>
    <property type="match status" value="1"/>
</dbReference>
<evidence type="ECO:0000256" key="2">
    <source>
        <dbReference type="ARBA" id="ARBA00023125"/>
    </source>
</evidence>
<dbReference type="SMART" id="SM00895">
    <property type="entry name" value="FCD"/>
    <property type="match status" value="1"/>
</dbReference>
<sequence length="245" mass="26953">MNSKKKTDSRKGIAAQTAAPRKRPAITASEEIYAKLQQAIFEHRLLPGTKLIEERLGEVVGTSRTIIRQVLARMAHEKLVTLIPNRGAYIASPSVAEAREVFVARRLIEPEVVRMLCSVAAPAHLALLRAHVAQESRARAAGDRASIIRLSGEFHVLLASLAGNATLLRIIREMCAQTCLAIALYDKPNAPACPFHEHAGIIDAIERHAPDAAIEGMLQHLDHIEKTLDFNDKTQGLVDWRSIFS</sequence>
<organism evidence="6 7">
    <name type="scientific">Pollutimonas bauzanensis</name>
    <dbReference type="NCBI Taxonomy" id="658167"/>
    <lineage>
        <taxon>Bacteria</taxon>
        <taxon>Pseudomonadati</taxon>
        <taxon>Pseudomonadota</taxon>
        <taxon>Betaproteobacteria</taxon>
        <taxon>Burkholderiales</taxon>
        <taxon>Alcaligenaceae</taxon>
        <taxon>Pollutimonas</taxon>
    </lineage>
</organism>
<feature type="region of interest" description="Disordered" evidence="4">
    <location>
        <begin position="1"/>
        <end position="22"/>
    </location>
</feature>
<accession>A0A1M5ZIX1</accession>
<evidence type="ECO:0000256" key="4">
    <source>
        <dbReference type="SAM" id="MobiDB-lite"/>
    </source>
</evidence>
<dbReference type="PANTHER" id="PTHR43537:SF53">
    <property type="entry name" value="HTH-TYPE TRANSCRIPTIONAL REPRESSOR NANR"/>
    <property type="match status" value="1"/>
</dbReference>
<name>A0A1M5ZIX1_9BURK</name>
<dbReference type="GO" id="GO:0003700">
    <property type="term" value="F:DNA-binding transcription factor activity"/>
    <property type="evidence" value="ECO:0007669"/>
    <property type="project" value="InterPro"/>
</dbReference>
<dbReference type="GO" id="GO:0003677">
    <property type="term" value="F:DNA binding"/>
    <property type="evidence" value="ECO:0007669"/>
    <property type="project" value="UniProtKB-KW"/>
</dbReference>
<dbReference type="PANTHER" id="PTHR43537">
    <property type="entry name" value="TRANSCRIPTIONAL REGULATOR, GNTR FAMILY"/>
    <property type="match status" value="1"/>
</dbReference>
<dbReference type="InterPro" id="IPR008920">
    <property type="entry name" value="TF_FadR/GntR_C"/>
</dbReference>
<dbReference type="InterPro" id="IPR036388">
    <property type="entry name" value="WH-like_DNA-bd_sf"/>
</dbReference>
<dbReference type="InterPro" id="IPR036390">
    <property type="entry name" value="WH_DNA-bd_sf"/>
</dbReference>
<evidence type="ECO:0000313" key="7">
    <source>
        <dbReference type="Proteomes" id="UP000184226"/>
    </source>
</evidence>
<evidence type="ECO:0000313" key="6">
    <source>
        <dbReference type="EMBL" id="SHI24275.1"/>
    </source>
</evidence>
<reference evidence="6 7" key="1">
    <citation type="submission" date="2016-11" db="EMBL/GenBank/DDBJ databases">
        <authorList>
            <person name="Jaros S."/>
            <person name="Januszkiewicz K."/>
            <person name="Wedrychowicz H."/>
        </authorList>
    </citation>
    <scope>NUCLEOTIDE SEQUENCE [LARGE SCALE GENOMIC DNA]</scope>
    <source>
        <strain evidence="6 7">CGMCC 1.10190</strain>
    </source>
</reference>
<proteinExistence type="predicted"/>
<keyword evidence="3" id="KW-0804">Transcription</keyword>
<dbReference type="RefSeq" id="WP_084136185.1">
    <property type="nucleotide sequence ID" value="NZ_FQXE01000015.1"/>
</dbReference>
<keyword evidence="2 6" id="KW-0238">DNA-binding</keyword>
<keyword evidence="1" id="KW-0805">Transcription regulation</keyword>
<protein>
    <submittedName>
        <fullName evidence="6">DNA-binding transcriptional regulator, GntR family</fullName>
    </submittedName>
</protein>
<feature type="compositionally biased region" description="Basic and acidic residues" evidence="4">
    <location>
        <begin position="1"/>
        <end position="11"/>
    </location>
</feature>
<dbReference type="Gene3D" id="1.20.120.530">
    <property type="entry name" value="GntR ligand-binding domain-like"/>
    <property type="match status" value="1"/>
</dbReference>
<evidence type="ECO:0000256" key="3">
    <source>
        <dbReference type="ARBA" id="ARBA00023163"/>
    </source>
</evidence>
<dbReference type="Gene3D" id="1.10.10.10">
    <property type="entry name" value="Winged helix-like DNA-binding domain superfamily/Winged helix DNA-binding domain"/>
    <property type="match status" value="1"/>
</dbReference>
<dbReference type="Proteomes" id="UP000184226">
    <property type="component" value="Unassembled WGS sequence"/>
</dbReference>
<dbReference type="SUPFAM" id="SSF48008">
    <property type="entry name" value="GntR ligand-binding domain-like"/>
    <property type="match status" value="1"/>
</dbReference>
<dbReference type="STRING" id="658167.SAMN04488135_11564"/>
<dbReference type="InterPro" id="IPR011711">
    <property type="entry name" value="GntR_C"/>
</dbReference>
<gene>
    <name evidence="6" type="ORF">SAMN04488135_11564</name>
</gene>
<dbReference type="SMART" id="SM00345">
    <property type="entry name" value="HTH_GNTR"/>
    <property type="match status" value="1"/>
</dbReference>
<keyword evidence="7" id="KW-1185">Reference proteome</keyword>
<dbReference type="OrthoDB" id="5243844at2"/>
<dbReference type="EMBL" id="FQXE01000015">
    <property type="protein sequence ID" value="SHI24275.1"/>
    <property type="molecule type" value="Genomic_DNA"/>
</dbReference>
<dbReference type="AlphaFoldDB" id="A0A1M5ZIX1"/>
<dbReference type="InterPro" id="IPR000524">
    <property type="entry name" value="Tscrpt_reg_HTH_GntR"/>
</dbReference>
<dbReference type="Pfam" id="PF00392">
    <property type="entry name" value="GntR"/>
    <property type="match status" value="1"/>
</dbReference>
<dbReference type="Pfam" id="PF07729">
    <property type="entry name" value="FCD"/>
    <property type="match status" value="1"/>
</dbReference>